<protein>
    <submittedName>
        <fullName evidence="3">FAD-binding oxidoreductase</fullName>
        <ecNumber evidence="3">1.-.-.-</ecNumber>
    </submittedName>
</protein>
<accession>A0ABZ0X0P2</accession>
<evidence type="ECO:0000313" key="3">
    <source>
        <dbReference type="EMBL" id="WQG84152.1"/>
    </source>
</evidence>
<name>A0ABZ0X0P2_9GAMM</name>
<keyword evidence="1 3" id="KW-0560">Oxidoreductase</keyword>
<dbReference type="InterPro" id="IPR036188">
    <property type="entry name" value="FAD/NAD-bd_sf"/>
</dbReference>
<gene>
    <name evidence="3" type="ORF">SR900_06650</name>
</gene>
<dbReference type="Gene3D" id="3.50.50.60">
    <property type="entry name" value="FAD/NAD(P)-binding domain"/>
    <property type="match status" value="1"/>
</dbReference>
<proteinExistence type="predicted"/>
<sequence length="444" mass="49966">MPCLHYDLAHHFPISVTMANYPNSYYAATLNSKLETNPLPQNLEVETCIIGGGYAGLMTALSLIERGHTNVAVIEKHKVGYGCSGRNGGFVFGGYSLGPRKLIKQVGEAKAKELYDLTIEGVNLIRERVKKYNIDCDLVDEGVLWANWFKDQSLLLDEQAFMRDKMGTEWQYIEPEALREQLKTDRYHGALFEPNAMHFHPLNYARGIAKQIQSQGGQVFEDCAVTDIDYKSATKIIKTVNGNIKAKNVVLSGGGYIGDLCKPVANSILPIATYVMTTEPLGDDLQNYINTQAAVYDTRFAFDYYRPLKDTRILWGGRINANTKKPKDLDHILRHDLAKVFPELKDVKVDYNWQGWMGYARHQMAQIGELAPNVWYGIGFGGHGVAPTTTAGEILAAAITKQNDTYKNFQPWGLPWNGGPFGPIAAQMSYWWYELKDWMKEKTE</sequence>
<reference evidence="3 4" key="1">
    <citation type="submission" date="2023-11" db="EMBL/GenBank/DDBJ databases">
        <title>MicrobeMod: A computational toolkit for identifying prokaryotic methylation and restriction-modification with nanopore sequencing.</title>
        <authorList>
            <person name="Crits-Christoph A."/>
            <person name="Kang S.C."/>
            <person name="Lee H."/>
            <person name="Ostrov N."/>
        </authorList>
    </citation>
    <scope>NUCLEOTIDE SEQUENCE [LARGE SCALE GENOMIC DNA]</scope>
    <source>
        <strain evidence="3 4">DSMZ 16071</strain>
    </source>
</reference>
<keyword evidence="4" id="KW-1185">Reference proteome</keyword>
<evidence type="ECO:0000259" key="2">
    <source>
        <dbReference type="Pfam" id="PF01266"/>
    </source>
</evidence>
<dbReference type="Proteomes" id="UP001324185">
    <property type="component" value="Chromosome"/>
</dbReference>
<dbReference type="Gene3D" id="3.30.9.10">
    <property type="entry name" value="D-Amino Acid Oxidase, subunit A, domain 2"/>
    <property type="match status" value="1"/>
</dbReference>
<dbReference type="InterPro" id="IPR006076">
    <property type="entry name" value="FAD-dep_OxRdtase"/>
</dbReference>
<dbReference type="EMBL" id="CP140158">
    <property type="protein sequence ID" value="WQG84152.1"/>
    <property type="molecule type" value="Genomic_DNA"/>
</dbReference>
<dbReference type="GO" id="GO:0016491">
    <property type="term" value="F:oxidoreductase activity"/>
    <property type="evidence" value="ECO:0007669"/>
    <property type="project" value="UniProtKB-KW"/>
</dbReference>
<feature type="domain" description="FAD dependent oxidoreductase" evidence="2">
    <location>
        <begin position="47"/>
        <end position="397"/>
    </location>
</feature>
<evidence type="ECO:0000313" key="4">
    <source>
        <dbReference type="Proteomes" id="UP001324185"/>
    </source>
</evidence>
<organism evidence="3 4">
    <name type="scientific">Kangiella aquimarina</name>
    <dbReference type="NCBI Taxonomy" id="261965"/>
    <lineage>
        <taxon>Bacteria</taxon>
        <taxon>Pseudomonadati</taxon>
        <taxon>Pseudomonadota</taxon>
        <taxon>Gammaproteobacteria</taxon>
        <taxon>Kangiellales</taxon>
        <taxon>Kangiellaceae</taxon>
        <taxon>Kangiella</taxon>
    </lineage>
</organism>
<dbReference type="PANTHER" id="PTHR13847">
    <property type="entry name" value="SARCOSINE DEHYDROGENASE-RELATED"/>
    <property type="match status" value="1"/>
</dbReference>
<dbReference type="SUPFAM" id="SSF51905">
    <property type="entry name" value="FAD/NAD(P)-binding domain"/>
    <property type="match status" value="1"/>
</dbReference>
<evidence type="ECO:0000256" key="1">
    <source>
        <dbReference type="ARBA" id="ARBA00023002"/>
    </source>
</evidence>
<dbReference type="EC" id="1.-.-.-" evidence="3"/>
<dbReference type="PANTHER" id="PTHR13847:SF281">
    <property type="entry name" value="FAD DEPENDENT OXIDOREDUCTASE DOMAIN-CONTAINING PROTEIN"/>
    <property type="match status" value="1"/>
</dbReference>
<dbReference type="Pfam" id="PF01266">
    <property type="entry name" value="DAO"/>
    <property type="match status" value="1"/>
</dbReference>